<dbReference type="EMBL" id="AP014648">
    <property type="protein sequence ID" value="BAQ15487.1"/>
    <property type="molecule type" value="Genomic_DNA"/>
</dbReference>
<dbReference type="InterPro" id="IPR011051">
    <property type="entry name" value="RmlC_Cupin_sf"/>
</dbReference>
<name>A0A0A8JYS2_9HYPH</name>
<dbReference type="Gene3D" id="2.60.120.10">
    <property type="entry name" value="Jelly Rolls"/>
    <property type="match status" value="1"/>
</dbReference>
<protein>
    <recommendedName>
        <fullName evidence="1">DUF985 domain-containing protein</fullName>
    </recommendedName>
</protein>
<evidence type="ECO:0000259" key="1">
    <source>
        <dbReference type="Pfam" id="PF06172"/>
    </source>
</evidence>
<evidence type="ECO:0000313" key="2">
    <source>
        <dbReference type="EMBL" id="BAQ15487.1"/>
    </source>
</evidence>
<feature type="domain" description="DUF985" evidence="1">
    <location>
        <begin position="11"/>
        <end position="139"/>
    </location>
</feature>
<reference evidence="2 3" key="1">
    <citation type="submission" date="2014-09" db="EMBL/GenBank/DDBJ databases">
        <title>Genome sequencing of Methyloceanibacter caenitepidi Gela4.</title>
        <authorList>
            <person name="Takeuchi M."/>
            <person name="Susumu S."/>
            <person name="Kamagata Y."/>
            <person name="Oshima K."/>
            <person name="Hattori M."/>
            <person name="Iwasaki W."/>
        </authorList>
    </citation>
    <scope>NUCLEOTIDE SEQUENCE [LARGE SCALE GENOMIC DNA]</scope>
    <source>
        <strain evidence="2 3">Gela4</strain>
    </source>
</reference>
<accession>A0A0A8JYS2</accession>
<dbReference type="Pfam" id="PF06172">
    <property type="entry name" value="Cupin_5"/>
    <property type="match status" value="1"/>
</dbReference>
<keyword evidence="3" id="KW-1185">Reference proteome</keyword>
<dbReference type="HOGENOM" id="CLU_088365_0_3_5"/>
<gene>
    <name evidence="2" type="ORF">GL4_0016</name>
</gene>
<dbReference type="PANTHER" id="PTHR33387">
    <property type="entry name" value="RMLC-LIKE JELLY ROLL FOLD PROTEIN"/>
    <property type="match status" value="1"/>
</dbReference>
<dbReference type="SUPFAM" id="SSF51182">
    <property type="entry name" value="RmlC-like cupins"/>
    <property type="match status" value="1"/>
</dbReference>
<dbReference type="Proteomes" id="UP000031643">
    <property type="component" value="Chromosome"/>
</dbReference>
<dbReference type="CDD" id="cd06121">
    <property type="entry name" value="cupin_YML079wp"/>
    <property type="match status" value="1"/>
</dbReference>
<evidence type="ECO:0000313" key="3">
    <source>
        <dbReference type="Proteomes" id="UP000031643"/>
    </source>
</evidence>
<dbReference type="KEGG" id="mcg:GL4_0016"/>
<sequence length="145" mass="15629">MASGSRVPSAEEIIAHLALQPHPEGGWFRETFRDEAGTDGRAHSTAILFLLAAGDVSHWHRVDAVETWHWYAGAPLALRVADEAGLVQEITLGSDIFGGQQPQAVVPANAWQSARSLGDWTLVGCTVAPGFQFEGFELAPQGWEP</sequence>
<dbReference type="InterPro" id="IPR039935">
    <property type="entry name" value="YML079W-like"/>
</dbReference>
<proteinExistence type="predicted"/>
<dbReference type="InterPro" id="IPR014710">
    <property type="entry name" value="RmlC-like_jellyroll"/>
</dbReference>
<dbReference type="InterPro" id="IPR009327">
    <property type="entry name" value="Cupin_DUF985"/>
</dbReference>
<organism evidence="2 3">
    <name type="scientific">Methyloceanibacter caenitepidi</name>
    <dbReference type="NCBI Taxonomy" id="1384459"/>
    <lineage>
        <taxon>Bacteria</taxon>
        <taxon>Pseudomonadati</taxon>
        <taxon>Pseudomonadota</taxon>
        <taxon>Alphaproteobacteria</taxon>
        <taxon>Hyphomicrobiales</taxon>
        <taxon>Hyphomicrobiaceae</taxon>
        <taxon>Methyloceanibacter</taxon>
    </lineage>
</organism>
<dbReference type="PANTHER" id="PTHR33387:SF3">
    <property type="entry name" value="DUF985 DOMAIN-CONTAINING PROTEIN"/>
    <property type="match status" value="1"/>
</dbReference>
<dbReference type="AlphaFoldDB" id="A0A0A8JYS2"/>